<sequence length="37" mass="4244">MRLLLTVTTMNEILLRVLMRHPQINSSFVVISPIHGL</sequence>
<dbReference type="AlphaFoldDB" id="A0A2P2N6F3"/>
<accession>A0A2P2N6F3</accession>
<organism evidence="1">
    <name type="scientific">Rhizophora mucronata</name>
    <name type="common">Asiatic mangrove</name>
    <dbReference type="NCBI Taxonomy" id="61149"/>
    <lineage>
        <taxon>Eukaryota</taxon>
        <taxon>Viridiplantae</taxon>
        <taxon>Streptophyta</taxon>
        <taxon>Embryophyta</taxon>
        <taxon>Tracheophyta</taxon>
        <taxon>Spermatophyta</taxon>
        <taxon>Magnoliopsida</taxon>
        <taxon>eudicotyledons</taxon>
        <taxon>Gunneridae</taxon>
        <taxon>Pentapetalae</taxon>
        <taxon>rosids</taxon>
        <taxon>fabids</taxon>
        <taxon>Malpighiales</taxon>
        <taxon>Rhizophoraceae</taxon>
        <taxon>Rhizophora</taxon>
    </lineage>
</organism>
<protein>
    <submittedName>
        <fullName evidence="1">Uncharacterized protein</fullName>
    </submittedName>
</protein>
<proteinExistence type="predicted"/>
<evidence type="ECO:0000313" key="1">
    <source>
        <dbReference type="EMBL" id="MBX38048.1"/>
    </source>
</evidence>
<reference evidence="1" key="1">
    <citation type="submission" date="2018-02" db="EMBL/GenBank/DDBJ databases">
        <title>Rhizophora mucronata_Transcriptome.</title>
        <authorList>
            <person name="Meera S.P."/>
            <person name="Sreeshan A."/>
            <person name="Augustine A."/>
        </authorList>
    </citation>
    <scope>NUCLEOTIDE SEQUENCE</scope>
    <source>
        <tissue evidence="1">Leaf</tissue>
    </source>
</reference>
<name>A0A2P2N6F3_RHIMU</name>
<dbReference type="EMBL" id="GGEC01057564">
    <property type="protein sequence ID" value="MBX38048.1"/>
    <property type="molecule type" value="Transcribed_RNA"/>
</dbReference>